<dbReference type="PANTHER" id="PTHR30508:SF1">
    <property type="entry name" value="UPF0051 PROTEIN ABCI8, CHLOROPLASTIC-RELATED"/>
    <property type="match status" value="1"/>
</dbReference>
<dbReference type="RefSeq" id="WP_012302464.1">
    <property type="nucleotide sequence ID" value="NC_010424.1"/>
</dbReference>
<dbReference type="AlphaFoldDB" id="B1I470"/>
<name>B1I470_DESAP</name>
<reference evidence="3 4" key="2">
    <citation type="journal article" date="2008" name="Science">
        <title>Environmental genomics reveals a single-species ecosystem deep within Earth.</title>
        <authorList>
            <person name="Chivian D."/>
            <person name="Brodie E.L."/>
            <person name="Alm E.J."/>
            <person name="Culley D.E."/>
            <person name="Dehal P.S."/>
            <person name="Desantis T.Z."/>
            <person name="Gihring T.M."/>
            <person name="Lapidus A."/>
            <person name="Lin L.H."/>
            <person name="Lowry S.R."/>
            <person name="Moser D.P."/>
            <person name="Richardson P.M."/>
            <person name="Southam G."/>
            <person name="Wanger G."/>
            <person name="Pratt L.M."/>
            <person name="Andersen G.L."/>
            <person name="Hazen T.C."/>
            <person name="Brockman F.J."/>
            <person name="Arkin A.P."/>
            <person name="Onstott T.C."/>
        </authorList>
    </citation>
    <scope>NUCLEOTIDE SEQUENCE [LARGE SCALE GENOMIC DNA]</scope>
    <source>
        <strain evidence="3 4">MP104C</strain>
    </source>
</reference>
<keyword evidence="4" id="KW-1185">Reference proteome</keyword>
<evidence type="ECO:0000313" key="3">
    <source>
        <dbReference type="EMBL" id="ACA59879.1"/>
    </source>
</evidence>
<evidence type="ECO:0000313" key="4">
    <source>
        <dbReference type="Proteomes" id="UP000008544"/>
    </source>
</evidence>
<dbReference type="GO" id="GO:0016226">
    <property type="term" value="P:iron-sulfur cluster assembly"/>
    <property type="evidence" value="ECO:0007669"/>
    <property type="project" value="InterPro"/>
</dbReference>
<dbReference type="InterPro" id="IPR000825">
    <property type="entry name" value="SUF_FeS_clus_asmbl_SufBD_core"/>
</dbReference>
<dbReference type="Proteomes" id="UP000008544">
    <property type="component" value="Chromosome"/>
</dbReference>
<dbReference type="Pfam" id="PF01458">
    <property type="entry name" value="SUFBD_core"/>
    <property type="match status" value="1"/>
</dbReference>
<dbReference type="EMBL" id="CP000860">
    <property type="protein sequence ID" value="ACA59879.1"/>
    <property type="molecule type" value="Genomic_DNA"/>
</dbReference>
<evidence type="ECO:0000256" key="1">
    <source>
        <dbReference type="ARBA" id="ARBA00043967"/>
    </source>
</evidence>
<reference evidence="4" key="1">
    <citation type="submission" date="2007-10" db="EMBL/GenBank/DDBJ databases">
        <title>Complete sequence of chromosome of Desulforudis audaxviator MP104C.</title>
        <authorList>
            <person name="Copeland A."/>
            <person name="Lucas S."/>
            <person name="Lapidus A."/>
            <person name="Barry K."/>
            <person name="Glavina del Rio T."/>
            <person name="Dalin E."/>
            <person name="Tice H."/>
            <person name="Bruce D."/>
            <person name="Pitluck S."/>
            <person name="Lowry S.R."/>
            <person name="Larimer F."/>
            <person name="Land M.L."/>
            <person name="Hauser L."/>
            <person name="Kyrpides N."/>
            <person name="Ivanova N.N."/>
            <person name="Richardson P."/>
        </authorList>
    </citation>
    <scope>NUCLEOTIDE SEQUENCE [LARGE SCALE GENOMIC DNA]</scope>
    <source>
        <strain evidence="4">MP104C</strain>
    </source>
</reference>
<accession>B1I470</accession>
<comment type="similarity">
    <text evidence="1">Belongs to the iron-sulfur cluster assembly SufBD family.</text>
</comment>
<organism evidence="3 4">
    <name type="scientific">Desulforudis audaxviator (strain MP104C)</name>
    <dbReference type="NCBI Taxonomy" id="477974"/>
    <lineage>
        <taxon>Bacteria</taxon>
        <taxon>Bacillati</taxon>
        <taxon>Bacillota</taxon>
        <taxon>Clostridia</taxon>
        <taxon>Thermoanaerobacterales</taxon>
        <taxon>Candidatus Desulforudaceae</taxon>
        <taxon>Candidatus Desulforudis</taxon>
    </lineage>
</organism>
<feature type="domain" description="SUF system FeS cluster assembly SufBD core" evidence="2">
    <location>
        <begin position="137"/>
        <end position="366"/>
    </location>
</feature>
<sequence>MPKTERLTPDKFKHEAREHAYADFLGAPDLAGLIDAGRLLETGVVLGDEAERAGTFLQADHSLVHAAVNQEGLEVLSTDQARQRYDWVDKEYRWKMVPPDADEYTRHAYERSRHGYFIRALAGAKATYPLQACLYIAQEGLAQAVHNIIIVEEGAELNIITGCVSSREVKHGMHIGISEFYVKKNAKLTFTMIHNWAERMHVLPRSAARIEEGGTFLQNYVCLVPVAYLQMNPALYLAGRGALVRSNTILVGTPGSFMDVGSRVFLQAPEARAEVIARTVTTGGDVINRGRLVGEVPGVKAHLECHGLLLTPRGLIHAIPELEARVEGAEMSHEAAVGKIAPEEIEYLMARGLDEDEARATIVRGFLNVKMDGLPEELQARIDEAIRQSQESIM</sequence>
<dbReference type="STRING" id="477974.Daud_1370"/>
<dbReference type="InterPro" id="IPR055346">
    <property type="entry name" value="Fe-S_cluster_assembly_SufBD"/>
</dbReference>
<evidence type="ECO:0000259" key="2">
    <source>
        <dbReference type="Pfam" id="PF01458"/>
    </source>
</evidence>
<dbReference type="PANTHER" id="PTHR30508">
    <property type="entry name" value="FES CLUSTER ASSEMBLY PROTEIN SUF"/>
    <property type="match status" value="1"/>
</dbReference>
<dbReference type="eggNOG" id="COG0719">
    <property type="taxonomic scope" value="Bacteria"/>
</dbReference>
<dbReference type="SUPFAM" id="SSF101960">
    <property type="entry name" value="Stabilizer of iron transporter SufD"/>
    <property type="match status" value="1"/>
</dbReference>
<gene>
    <name evidence="3" type="ordered locus">Daud_1370</name>
</gene>
<proteinExistence type="inferred from homology"/>
<dbReference type="OrthoDB" id="9803529at2"/>
<dbReference type="KEGG" id="dau:Daud_1370"/>
<protein>
    <submittedName>
        <fullName evidence="3">SufBD protein</fullName>
    </submittedName>
</protein>
<dbReference type="HOGENOM" id="CLU_026231_0_1_9"/>
<dbReference type="InterPro" id="IPR037284">
    <property type="entry name" value="SUF_FeS_clus_asmbl_SufBD_sf"/>
</dbReference>